<proteinExistence type="predicted"/>
<protein>
    <recommendedName>
        <fullName evidence="4">4-nitrophenylphosphatase</fullName>
        <ecNumber evidence="3">3.1.3.41</ecNumber>
    </recommendedName>
</protein>
<dbReference type="PANTHER" id="PTHR19288">
    <property type="entry name" value="4-NITROPHENYLPHOSPHATASE-RELATED"/>
    <property type="match status" value="1"/>
</dbReference>
<dbReference type="EC" id="3.1.3.41" evidence="3"/>
<dbReference type="NCBIfam" id="TIGR01460">
    <property type="entry name" value="HAD-SF-IIA"/>
    <property type="match status" value="1"/>
</dbReference>
<dbReference type="InterPro" id="IPR036412">
    <property type="entry name" value="HAD-like_sf"/>
</dbReference>
<reference evidence="6" key="1">
    <citation type="journal article" date="2017" name="Nat. Ecol. Evol.">
        <title>Genome expansion and lineage-specific genetic innovations in the forest pathogenic fungi Armillaria.</title>
        <authorList>
            <person name="Sipos G."/>
            <person name="Prasanna A.N."/>
            <person name="Walter M.C."/>
            <person name="O'Connor E."/>
            <person name="Balint B."/>
            <person name="Krizsan K."/>
            <person name="Kiss B."/>
            <person name="Hess J."/>
            <person name="Varga T."/>
            <person name="Slot J."/>
            <person name="Riley R."/>
            <person name="Boka B."/>
            <person name="Rigling D."/>
            <person name="Barry K."/>
            <person name="Lee J."/>
            <person name="Mihaltcheva S."/>
            <person name="LaButti K."/>
            <person name="Lipzen A."/>
            <person name="Waldron R."/>
            <person name="Moloney N.M."/>
            <person name="Sperisen C."/>
            <person name="Kredics L."/>
            <person name="Vagvoelgyi C."/>
            <person name="Patrignani A."/>
            <person name="Fitzpatrick D."/>
            <person name="Nagy I."/>
            <person name="Doyle S."/>
            <person name="Anderson J.B."/>
            <person name="Grigoriev I.V."/>
            <person name="Gueldener U."/>
            <person name="Muensterkoetter M."/>
            <person name="Nagy L.G."/>
        </authorList>
    </citation>
    <scope>NUCLEOTIDE SEQUENCE [LARGE SCALE GENOMIC DNA]</scope>
    <source>
        <strain evidence="6">C18/9</strain>
    </source>
</reference>
<evidence type="ECO:0000313" key="6">
    <source>
        <dbReference type="Proteomes" id="UP000219338"/>
    </source>
</evidence>
<dbReference type="InterPro" id="IPR023214">
    <property type="entry name" value="HAD_sf"/>
</dbReference>
<dbReference type="OrthoDB" id="5121585at2759"/>
<accession>A0A284RR21</accession>
<keyword evidence="6" id="KW-1185">Reference proteome</keyword>
<evidence type="ECO:0000256" key="1">
    <source>
        <dbReference type="ARBA" id="ARBA00022801"/>
    </source>
</evidence>
<dbReference type="PANTHER" id="PTHR19288:SF46">
    <property type="entry name" value="HALOACID DEHALOGENASE-LIKE HYDROLASE DOMAIN-CONTAINING PROTEIN 2"/>
    <property type="match status" value="1"/>
</dbReference>
<dbReference type="InterPro" id="IPR006349">
    <property type="entry name" value="PGP_euk"/>
</dbReference>
<gene>
    <name evidence="5" type="ORF">ARMOST_14625</name>
</gene>
<name>A0A284RR21_ARMOS</name>
<dbReference type="NCBIfam" id="TIGR01452">
    <property type="entry name" value="PGP_euk"/>
    <property type="match status" value="1"/>
</dbReference>
<organism evidence="5 6">
    <name type="scientific">Armillaria ostoyae</name>
    <name type="common">Armillaria root rot fungus</name>
    <dbReference type="NCBI Taxonomy" id="47428"/>
    <lineage>
        <taxon>Eukaryota</taxon>
        <taxon>Fungi</taxon>
        <taxon>Dikarya</taxon>
        <taxon>Basidiomycota</taxon>
        <taxon>Agaricomycotina</taxon>
        <taxon>Agaricomycetes</taxon>
        <taxon>Agaricomycetidae</taxon>
        <taxon>Agaricales</taxon>
        <taxon>Marasmiineae</taxon>
        <taxon>Physalacriaceae</taxon>
        <taxon>Armillaria</taxon>
    </lineage>
</organism>
<dbReference type="InterPro" id="IPR006357">
    <property type="entry name" value="HAD-SF_hydro_IIA"/>
</dbReference>
<dbReference type="SUPFAM" id="SSF56784">
    <property type="entry name" value="HAD-like"/>
    <property type="match status" value="1"/>
</dbReference>
<dbReference type="GO" id="GO:0005737">
    <property type="term" value="C:cytoplasm"/>
    <property type="evidence" value="ECO:0007669"/>
    <property type="project" value="TreeGrafter"/>
</dbReference>
<evidence type="ECO:0000256" key="4">
    <source>
        <dbReference type="ARBA" id="ARBA00069197"/>
    </source>
</evidence>
<dbReference type="Pfam" id="PF13242">
    <property type="entry name" value="Hydrolase_like"/>
    <property type="match status" value="1"/>
</dbReference>
<dbReference type="Pfam" id="PF13344">
    <property type="entry name" value="Hydrolase_6"/>
    <property type="match status" value="1"/>
</dbReference>
<dbReference type="Gene3D" id="2.60.270.50">
    <property type="match status" value="1"/>
</dbReference>
<dbReference type="FunFam" id="3.40.50.1000:FF:000039">
    <property type="entry name" value="Phosphoglycolate phosphatase"/>
    <property type="match status" value="1"/>
</dbReference>
<dbReference type="Proteomes" id="UP000219338">
    <property type="component" value="Unassembled WGS sequence"/>
</dbReference>
<evidence type="ECO:0000256" key="2">
    <source>
        <dbReference type="ARBA" id="ARBA00050247"/>
    </source>
</evidence>
<evidence type="ECO:0000313" key="5">
    <source>
        <dbReference type="EMBL" id="SJL11222.1"/>
    </source>
</evidence>
<dbReference type="AlphaFoldDB" id="A0A284RR21"/>
<dbReference type="Gene3D" id="3.40.50.1000">
    <property type="entry name" value="HAD superfamily/HAD-like"/>
    <property type="match status" value="2"/>
</dbReference>
<evidence type="ECO:0000256" key="3">
    <source>
        <dbReference type="ARBA" id="ARBA00066659"/>
    </source>
</evidence>
<comment type="catalytic activity">
    <reaction evidence="2">
        <text>4-nitrophenyl phosphate + H2O = 4-nitrophenol + phosphate + H(+)</text>
        <dbReference type="Rhea" id="RHEA:21664"/>
        <dbReference type="ChEBI" id="CHEBI:15377"/>
        <dbReference type="ChEBI" id="CHEBI:15378"/>
        <dbReference type="ChEBI" id="CHEBI:43474"/>
        <dbReference type="ChEBI" id="CHEBI:57917"/>
        <dbReference type="ChEBI" id="CHEBI:61146"/>
        <dbReference type="EC" id="3.1.3.41"/>
    </reaction>
</comment>
<dbReference type="GO" id="GO:0004035">
    <property type="term" value="F:alkaline phosphatase activity"/>
    <property type="evidence" value="ECO:0007669"/>
    <property type="project" value="TreeGrafter"/>
</dbReference>
<dbReference type="STRING" id="47428.A0A284RR21"/>
<dbReference type="EMBL" id="FUEG01000013">
    <property type="protein sequence ID" value="SJL11222.1"/>
    <property type="molecule type" value="Genomic_DNA"/>
</dbReference>
<keyword evidence="1" id="KW-0378">Hydrolase</keyword>
<dbReference type="GO" id="GO:0008967">
    <property type="term" value="F:phosphoglycolate phosphatase activity"/>
    <property type="evidence" value="ECO:0007669"/>
    <property type="project" value="TreeGrafter"/>
</dbReference>
<dbReference type="OMA" id="WINIPDR"/>
<sequence length="1131" mass="126133">MVRLSSSEQYASLIDNYNTWMFDCDGVLWHDDQLIDGAVDVLRLLRHRKKTIVFVTNNATKSRRDYKTKFDKLGVEAHVDEIYGSAYASAVYLSSVVKFPKDKKVYVIGMSGLEEELKEEGIQYLGGTDPADCTLAPFSLADFVLDEDVAAVLCGFDSNITYTKLSKAFHYLTRNPGCQFLVTNEDSTYPNAYGVLPGGGALSASLRYALGKDPLCIGKPSTTMLDCIRAKVSYDPKRTIMVGDRLNTDILFGQNGGISTLLVLTGITVESDITGPNASNIIPDYVTGSVGDLRAVDDFDEEMPDYSIYIRINNATSDVLRWLDSPAVHGRWINIPDRIEPRSISQTFQLRDPLGPIGSEGHLQFEIQRAPPNNLPRSYLSARLSCPYFVGRRNKVDVQLVAPEDLYTTSFRASSGKGHQWTEGRIDDKGHPLHVEVMLERAKFTVERICASLGHPILNSRHVMGNRFDVQELWNQSTWNDSMDGQRGSFQPNIFGYNLLSDLSRTSALTVTIAVRDPDLIGAQGQIHGRAPGSGVTLQSNIFSIDSLSNVTISVHVAEPEACSKPFALNADPKKTRLELYWIAETLHPASESGGIPVKFLRIMLPSTSRSDFDDFDSYDWNREMTRRAFEDYNKTYDTRDGAAWFGVRLHGGIFNLQGYFEADESGKPGTLHPLVNCMDQAAIVELTCSLGRGASDPPMSWVAQEPFGYIKDTHLVGVEDHDGNLLTINNPYFGADQTRSHLDPQDPTRTFFVCHTYQTVDHNLTNLAGGAFNRHVVYDACSGPHLGTESISDYLTRTIDTSHPVFQFSQTVHPGRPVTHLGVTCINQQHRMPPLDPYTDSSSKVLTLVGLSEAGTASSSITYVHWAHLPEWIKKVLGEDWRAEDSGYVSVTEATTHASWWLDRKRAKKSTYEPAIKIDVYVQSHTDADGVLDLAASKQATRRCLASIITSTSRDIKEVWTRGKLDGFGECSVRYIRGGRFVVVAGPTIIDIWRDMERTVELFEDCALKLLEHTIRRDSPALTAPVIMRGPLLSMQHHEDERPNKILVHSVDRRFSLYFQLDKPIAAADATTEGWAFLFNKYVQEVAEDSVTVRLMFMIQKMGSHVVKVHFADSETLVSRTQTVEVEAVE</sequence>